<gene>
    <name evidence="3" type="ORF">UCREL1_1883</name>
</gene>
<keyword evidence="4" id="KW-1185">Reference proteome</keyword>
<dbReference type="eggNOG" id="ENOG502SCDS">
    <property type="taxonomic scope" value="Eukaryota"/>
</dbReference>
<dbReference type="KEGG" id="ela:UCREL1_1883"/>
<dbReference type="AlphaFoldDB" id="M7TMF7"/>
<sequence>MADQPLPKSMEEKFVTKVLEAPMLGVKRGATLSMSQDQVETTTQTPESESEPSAAAESSESQSSVSSSESTTAGNISDASTAATAATSVTTTEETKTVASSTTEVVAAAIQASEEVVRLQRLRTAFQFICGSYVAPTQAAVLKEMLLLAGDQKSPVVDFAPLDDYLAQIAKMRQDALATRSMGDYARKRVLDDDEEAERAEKRRKKEEDEKRKKAGESRGVKNLKKVNTSGMKKMSDFFKKK</sequence>
<dbReference type="STRING" id="1287681.M7TMF7"/>
<feature type="region of interest" description="Disordered" evidence="1">
    <location>
        <begin position="190"/>
        <end position="242"/>
    </location>
</feature>
<dbReference type="OMA" id="AFQFICG"/>
<dbReference type="EMBL" id="KB705711">
    <property type="protein sequence ID" value="EMR71086.1"/>
    <property type="molecule type" value="Genomic_DNA"/>
</dbReference>
<dbReference type="HOGENOM" id="CLU_1147198_0_0_1"/>
<dbReference type="InterPro" id="IPR019024">
    <property type="entry name" value="RNase_H2_suB_wHTH"/>
</dbReference>
<accession>M7TMF7</accession>
<feature type="compositionally biased region" description="Basic and acidic residues" evidence="1">
    <location>
        <begin position="206"/>
        <end position="220"/>
    </location>
</feature>
<evidence type="ECO:0000313" key="3">
    <source>
        <dbReference type="EMBL" id="EMR71086.1"/>
    </source>
</evidence>
<dbReference type="OrthoDB" id="29098at2759"/>
<name>M7TMF7_EUTLA</name>
<feature type="domain" description="Ribonuclease H2 subunit B wHTH" evidence="2">
    <location>
        <begin position="1"/>
        <end position="142"/>
    </location>
</feature>
<evidence type="ECO:0000259" key="2">
    <source>
        <dbReference type="Pfam" id="PF09468"/>
    </source>
</evidence>
<feature type="region of interest" description="Disordered" evidence="1">
    <location>
        <begin position="29"/>
        <end position="101"/>
    </location>
</feature>
<reference evidence="4" key="1">
    <citation type="journal article" date="2013" name="Genome Announc.">
        <title>Draft genome sequence of the grapevine dieback fungus Eutypa lata UCR-EL1.</title>
        <authorList>
            <person name="Blanco-Ulate B."/>
            <person name="Rolshausen P.E."/>
            <person name="Cantu D."/>
        </authorList>
    </citation>
    <scope>NUCLEOTIDE SEQUENCE [LARGE SCALE GENOMIC DNA]</scope>
    <source>
        <strain evidence="4">UCR-EL1</strain>
    </source>
</reference>
<proteinExistence type="predicted"/>
<protein>
    <submittedName>
        <fullName evidence="3">Putative ribonuclease subunit b protein</fullName>
    </submittedName>
</protein>
<feature type="compositionally biased region" description="Low complexity" evidence="1">
    <location>
        <begin position="39"/>
        <end position="101"/>
    </location>
</feature>
<organism evidence="3 4">
    <name type="scientific">Eutypa lata (strain UCR-EL1)</name>
    <name type="common">Grapevine dieback disease fungus</name>
    <name type="synonym">Eutypa armeniacae</name>
    <dbReference type="NCBI Taxonomy" id="1287681"/>
    <lineage>
        <taxon>Eukaryota</taxon>
        <taxon>Fungi</taxon>
        <taxon>Dikarya</taxon>
        <taxon>Ascomycota</taxon>
        <taxon>Pezizomycotina</taxon>
        <taxon>Sordariomycetes</taxon>
        <taxon>Xylariomycetidae</taxon>
        <taxon>Xylariales</taxon>
        <taxon>Diatrypaceae</taxon>
        <taxon>Eutypa</taxon>
    </lineage>
</organism>
<evidence type="ECO:0000313" key="4">
    <source>
        <dbReference type="Proteomes" id="UP000012174"/>
    </source>
</evidence>
<evidence type="ECO:0000256" key="1">
    <source>
        <dbReference type="SAM" id="MobiDB-lite"/>
    </source>
</evidence>
<dbReference type="Pfam" id="PF09468">
    <property type="entry name" value="RNase_H2-Ydr279"/>
    <property type="match status" value="1"/>
</dbReference>
<dbReference type="Proteomes" id="UP000012174">
    <property type="component" value="Unassembled WGS sequence"/>
</dbReference>